<dbReference type="AlphaFoldDB" id="A0A7D9HUD6"/>
<dbReference type="OrthoDB" id="5969463at2759"/>
<keyword evidence="3" id="KW-1133">Transmembrane helix</keyword>
<dbReference type="Pfam" id="PF00001">
    <property type="entry name" value="7tm_1"/>
    <property type="match status" value="1"/>
</dbReference>
<comment type="caution">
    <text evidence="8">The sequence shown here is derived from an EMBL/GenBank/DDBJ whole genome shotgun (WGS) entry which is preliminary data.</text>
</comment>
<dbReference type="CDD" id="cd00637">
    <property type="entry name" value="7tm_classA_rhodopsin-like"/>
    <property type="match status" value="1"/>
</dbReference>
<keyword evidence="4" id="KW-0297">G-protein coupled receptor</keyword>
<dbReference type="Proteomes" id="UP001152795">
    <property type="component" value="Unassembled WGS sequence"/>
</dbReference>
<evidence type="ECO:0000313" key="8">
    <source>
        <dbReference type="EMBL" id="CAB3993523.1"/>
    </source>
</evidence>
<dbReference type="SUPFAM" id="SSF81321">
    <property type="entry name" value="Family A G protein-coupled receptor-like"/>
    <property type="match status" value="1"/>
</dbReference>
<organism evidence="8 9">
    <name type="scientific">Paramuricea clavata</name>
    <name type="common">Red gorgonian</name>
    <name type="synonym">Violescent sea-whip</name>
    <dbReference type="NCBI Taxonomy" id="317549"/>
    <lineage>
        <taxon>Eukaryota</taxon>
        <taxon>Metazoa</taxon>
        <taxon>Cnidaria</taxon>
        <taxon>Anthozoa</taxon>
        <taxon>Octocorallia</taxon>
        <taxon>Malacalcyonacea</taxon>
        <taxon>Plexauridae</taxon>
        <taxon>Paramuricea</taxon>
    </lineage>
</organism>
<evidence type="ECO:0000256" key="7">
    <source>
        <dbReference type="ARBA" id="ARBA00023224"/>
    </source>
</evidence>
<dbReference type="PROSITE" id="PS50262">
    <property type="entry name" value="G_PROTEIN_RECEP_F1_2"/>
    <property type="match status" value="1"/>
</dbReference>
<dbReference type="InterPro" id="IPR017452">
    <property type="entry name" value="GPCR_Rhodpsn_7TM"/>
</dbReference>
<protein>
    <submittedName>
        <fullName evidence="8">Prolactin-releasing peptide receptor-like</fullName>
    </submittedName>
</protein>
<dbReference type="PANTHER" id="PTHR24238">
    <property type="entry name" value="G-PROTEIN COUPLED RECEPTOR"/>
    <property type="match status" value="1"/>
</dbReference>
<evidence type="ECO:0000256" key="3">
    <source>
        <dbReference type="ARBA" id="ARBA00022989"/>
    </source>
</evidence>
<keyword evidence="5" id="KW-0472">Membrane</keyword>
<keyword evidence="6 8" id="KW-0675">Receptor</keyword>
<keyword evidence="9" id="KW-1185">Reference proteome</keyword>
<keyword evidence="2" id="KW-0812">Transmembrane</keyword>
<accession>A0A7D9HUD6</accession>
<gene>
    <name evidence="8" type="ORF">PACLA_8A031295</name>
</gene>
<dbReference type="GO" id="GO:0008188">
    <property type="term" value="F:neuropeptide receptor activity"/>
    <property type="evidence" value="ECO:0007669"/>
    <property type="project" value="TreeGrafter"/>
</dbReference>
<dbReference type="GO" id="GO:0005886">
    <property type="term" value="C:plasma membrane"/>
    <property type="evidence" value="ECO:0007669"/>
    <property type="project" value="TreeGrafter"/>
</dbReference>
<proteinExistence type="predicted"/>
<evidence type="ECO:0000256" key="4">
    <source>
        <dbReference type="ARBA" id="ARBA00023040"/>
    </source>
</evidence>
<comment type="subcellular location">
    <subcellularLocation>
        <location evidence="1">Membrane</location>
        <topology evidence="1">Multi-pass membrane protein</topology>
    </subcellularLocation>
</comment>
<evidence type="ECO:0000256" key="1">
    <source>
        <dbReference type="ARBA" id="ARBA00004141"/>
    </source>
</evidence>
<dbReference type="InterPro" id="IPR000276">
    <property type="entry name" value="GPCR_Rhodpsn"/>
</dbReference>
<evidence type="ECO:0000313" key="9">
    <source>
        <dbReference type="Proteomes" id="UP001152795"/>
    </source>
</evidence>
<name>A0A7D9HUD6_PARCT</name>
<evidence type="ECO:0000256" key="6">
    <source>
        <dbReference type="ARBA" id="ARBA00023170"/>
    </source>
</evidence>
<reference evidence="8" key="1">
    <citation type="submission" date="2020-04" db="EMBL/GenBank/DDBJ databases">
        <authorList>
            <person name="Alioto T."/>
            <person name="Alioto T."/>
            <person name="Gomez Garrido J."/>
        </authorList>
    </citation>
    <scope>NUCLEOTIDE SEQUENCE</scope>
    <source>
        <strain evidence="8">A484AB</strain>
    </source>
</reference>
<dbReference type="EMBL" id="CACRXK020002275">
    <property type="protein sequence ID" value="CAB3993523.1"/>
    <property type="molecule type" value="Genomic_DNA"/>
</dbReference>
<keyword evidence="7" id="KW-0807">Transducer</keyword>
<evidence type="ECO:0000256" key="5">
    <source>
        <dbReference type="ARBA" id="ARBA00023136"/>
    </source>
</evidence>
<dbReference type="PANTHER" id="PTHR24238:SF57">
    <property type="entry name" value="G-PROTEIN COUPLED RECEPTOR 83"/>
    <property type="match status" value="1"/>
</dbReference>
<evidence type="ECO:0000256" key="2">
    <source>
        <dbReference type="ARBA" id="ARBA00022692"/>
    </source>
</evidence>
<sequence>MILVVIAILRHRAVTQPLQPRLSGKKLQYVIALLYMVPLIVNIPTFLSQQFTSAGLCTNKWEDNIYFSIYGWIVNIAIILVSMMFLIVLYVKMCYSLALHQKNLRRLFSPETTNLSDDATERVTRSHQHLRIEKNTKMITVSMVVLAQFFTAVAPVCVLERFNSAFGGDEYQFHLMRMMPVYFLVSCSFNPIVYGIGDKTIREGY</sequence>
<dbReference type="Gene3D" id="1.20.1070.10">
    <property type="entry name" value="Rhodopsin 7-helix transmembrane proteins"/>
    <property type="match status" value="1"/>
</dbReference>